<evidence type="ECO:0000259" key="1">
    <source>
        <dbReference type="PROSITE" id="PS51832"/>
    </source>
</evidence>
<dbReference type="CDD" id="cd00077">
    <property type="entry name" value="HDc"/>
    <property type="match status" value="1"/>
</dbReference>
<dbReference type="EMBL" id="FNHB01000005">
    <property type="protein sequence ID" value="SDM48360.1"/>
    <property type="molecule type" value="Genomic_DNA"/>
</dbReference>
<name>A0A1G9TL46_9FIRM</name>
<dbReference type="PROSITE" id="PS51832">
    <property type="entry name" value="HD_GYP"/>
    <property type="match status" value="1"/>
</dbReference>
<dbReference type="AlphaFoldDB" id="A0A1G9TL46"/>
<organism evidence="2 3">
    <name type="scientific">Dendrosporobacter quercicolus</name>
    <dbReference type="NCBI Taxonomy" id="146817"/>
    <lineage>
        <taxon>Bacteria</taxon>
        <taxon>Bacillati</taxon>
        <taxon>Bacillota</taxon>
        <taxon>Negativicutes</taxon>
        <taxon>Selenomonadales</taxon>
        <taxon>Sporomusaceae</taxon>
        <taxon>Dendrosporobacter</taxon>
    </lineage>
</organism>
<evidence type="ECO:0000313" key="2">
    <source>
        <dbReference type="EMBL" id="SDM48360.1"/>
    </source>
</evidence>
<dbReference type="RefSeq" id="WP_092072689.1">
    <property type="nucleotide sequence ID" value="NZ_FNHB01000005.1"/>
</dbReference>
<dbReference type="InterPro" id="IPR003607">
    <property type="entry name" value="HD/PDEase_dom"/>
</dbReference>
<keyword evidence="3" id="KW-1185">Reference proteome</keyword>
<evidence type="ECO:0000313" key="3">
    <source>
        <dbReference type="Proteomes" id="UP000214880"/>
    </source>
</evidence>
<proteinExistence type="predicted"/>
<sequence length="363" mass="40551">MQRISLHNLKPGMVVARNIYSADGQLMLCADVTLTAAYIRRLHQLEIASVYIKHASFPDLEMPEILREETRVQTIKNIKKVFENVQICNKLELSALQPTIQTIVAEITQNRNAMIHLTDVRLYDDYTFAHSVNVCALATMIAVTRDYTPARLGELALGALLHDIGKTLVPLNILNKPGKLSDDEFMIMRTHSEAGFELLRKSCAEMSVVPMHVAYQHQERYDGKGYPRGLKEGQIHEYARIVAIADVYDALTSDRPYRKAMLPHQAYEILLASSGTHFDSELLQSFLNHVAIYPVGSTVQLNTGEFGVVTSVPSGLPFLPVIQLIADANKQKLTAGQQLKLAECPGRCIRRVLTEEDVLSLLS</sequence>
<dbReference type="Pfam" id="PF13487">
    <property type="entry name" value="HD_5"/>
    <property type="match status" value="1"/>
</dbReference>
<accession>A0A1G9TL46</accession>
<dbReference type="SUPFAM" id="SSF109604">
    <property type="entry name" value="HD-domain/PDEase-like"/>
    <property type="match status" value="1"/>
</dbReference>
<dbReference type="SMART" id="SM00471">
    <property type="entry name" value="HDc"/>
    <property type="match status" value="1"/>
</dbReference>
<dbReference type="OrthoDB" id="1677843at2"/>
<dbReference type="Proteomes" id="UP000214880">
    <property type="component" value="Unassembled WGS sequence"/>
</dbReference>
<dbReference type="STRING" id="146817.SAMN04488502_10512"/>
<feature type="domain" description="HD-GYP" evidence="1">
    <location>
        <begin position="105"/>
        <end position="302"/>
    </location>
</feature>
<dbReference type="InterPro" id="IPR037522">
    <property type="entry name" value="HD_GYP_dom"/>
</dbReference>
<protein>
    <submittedName>
        <fullName evidence="2">HD-GYP domain, c-di-GMP phosphodiesterase class II (Or its inactivated variant)</fullName>
    </submittedName>
</protein>
<reference evidence="2 3" key="1">
    <citation type="submission" date="2016-10" db="EMBL/GenBank/DDBJ databases">
        <authorList>
            <person name="de Groot N.N."/>
        </authorList>
    </citation>
    <scope>NUCLEOTIDE SEQUENCE [LARGE SCALE GENOMIC DNA]</scope>
    <source>
        <strain evidence="2 3">DSM 1736</strain>
    </source>
</reference>
<dbReference type="Gene3D" id="1.10.3210.10">
    <property type="entry name" value="Hypothetical protein af1432"/>
    <property type="match status" value="1"/>
</dbReference>
<dbReference type="PANTHER" id="PTHR43155:SF2">
    <property type="entry name" value="CYCLIC DI-GMP PHOSPHODIESTERASE PA4108"/>
    <property type="match status" value="1"/>
</dbReference>
<dbReference type="PANTHER" id="PTHR43155">
    <property type="entry name" value="CYCLIC DI-GMP PHOSPHODIESTERASE PA4108-RELATED"/>
    <property type="match status" value="1"/>
</dbReference>
<gene>
    <name evidence="2" type="ORF">SAMN04488502_10512</name>
</gene>